<comment type="caution">
    <text evidence="1">The sequence shown here is derived from an EMBL/GenBank/DDBJ whole genome shotgun (WGS) entry which is preliminary data.</text>
</comment>
<dbReference type="EMBL" id="JAHLKM010000013">
    <property type="protein sequence ID" value="MCQ4333831.1"/>
    <property type="molecule type" value="Genomic_DNA"/>
</dbReference>
<dbReference type="Gene3D" id="3.40.50.10320">
    <property type="entry name" value="LmbE-like"/>
    <property type="match status" value="1"/>
</dbReference>
<sequence length="225" mass="24873">MSVLCIVAHPDDEVLGVGGTLARHTAEGDDVHICILSDGVTSRYEDTDAADAEIERRRERAERAARILGATVSLHDFPDNRFDTAPLLDIVQTIEAEITEHNPDIVYTHHYGDLNVDHELACQATVTATRPLADSSVDRVLAFETLSATEWSVPKPDNAFQPTSFVNVNQHLDTKIDALSVYEAELRDSPHPRTIATVRQNTEVWGSKAGVPAAEPFEILREVRR</sequence>
<protein>
    <submittedName>
        <fullName evidence="1">PIG-L family deacetylase</fullName>
    </submittedName>
</protein>
<reference evidence="1" key="1">
    <citation type="journal article" date="2023" name="Front. Microbiol.">
        <title>Genomic-based phylogenetic and metabolic analyses of the genus Natronomonas, and description of Natronomonas aquatica sp. nov.</title>
        <authorList>
            <person name="Garcia-Roldan A."/>
            <person name="Duran-Viseras A."/>
            <person name="de la Haba R.R."/>
            <person name="Corral P."/>
            <person name="Sanchez-Porro C."/>
            <person name="Ventosa A."/>
        </authorList>
    </citation>
    <scope>NUCLEOTIDE SEQUENCE</scope>
    <source>
        <strain evidence="1">F2-12</strain>
    </source>
</reference>
<accession>A0A9R1CUG1</accession>
<evidence type="ECO:0000313" key="2">
    <source>
        <dbReference type="Proteomes" id="UP001139494"/>
    </source>
</evidence>
<dbReference type="RefSeq" id="WP_256029856.1">
    <property type="nucleotide sequence ID" value="NZ_JAHLKM010000013.1"/>
</dbReference>
<dbReference type="Proteomes" id="UP001139494">
    <property type="component" value="Unassembled WGS sequence"/>
</dbReference>
<proteinExistence type="predicted"/>
<dbReference type="AlphaFoldDB" id="A0A9R1CUG1"/>
<dbReference type="SUPFAM" id="SSF102588">
    <property type="entry name" value="LmbE-like"/>
    <property type="match status" value="1"/>
</dbReference>
<dbReference type="InterPro" id="IPR024078">
    <property type="entry name" value="LmbE-like_dom_sf"/>
</dbReference>
<dbReference type="GO" id="GO:0016811">
    <property type="term" value="F:hydrolase activity, acting on carbon-nitrogen (but not peptide) bonds, in linear amides"/>
    <property type="evidence" value="ECO:0007669"/>
    <property type="project" value="TreeGrafter"/>
</dbReference>
<gene>
    <name evidence="1" type="ORF">KM295_10125</name>
</gene>
<evidence type="ECO:0000313" key="1">
    <source>
        <dbReference type="EMBL" id="MCQ4333831.1"/>
    </source>
</evidence>
<dbReference type="PANTHER" id="PTHR12993">
    <property type="entry name" value="N-ACETYLGLUCOSAMINYL-PHOSPHATIDYLINOSITOL DE-N-ACETYLASE-RELATED"/>
    <property type="match status" value="1"/>
</dbReference>
<keyword evidence="2" id="KW-1185">Reference proteome</keyword>
<dbReference type="Pfam" id="PF02585">
    <property type="entry name" value="PIG-L"/>
    <property type="match status" value="1"/>
</dbReference>
<dbReference type="PANTHER" id="PTHR12993:SF11">
    <property type="entry name" value="N-ACETYLGLUCOSAMINYL-PHOSPHATIDYLINOSITOL DE-N-ACETYLASE"/>
    <property type="match status" value="1"/>
</dbReference>
<organism evidence="1 2">
    <name type="scientific">Natronomonas aquatica</name>
    <dbReference type="NCBI Taxonomy" id="2841590"/>
    <lineage>
        <taxon>Archaea</taxon>
        <taxon>Methanobacteriati</taxon>
        <taxon>Methanobacteriota</taxon>
        <taxon>Stenosarchaea group</taxon>
        <taxon>Halobacteria</taxon>
        <taxon>Halobacteriales</taxon>
        <taxon>Natronomonadaceae</taxon>
        <taxon>Natronomonas</taxon>
    </lineage>
</organism>
<dbReference type="InterPro" id="IPR003737">
    <property type="entry name" value="GlcNAc_PI_deacetylase-related"/>
</dbReference>
<name>A0A9R1CUG1_9EURY</name>